<evidence type="ECO:0000313" key="2">
    <source>
        <dbReference type="EMBL" id="SDF85808.1"/>
    </source>
</evidence>
<proteinExistence type="predicted"/>
<keyword evidence="1" id="KW-1133">Transmembrane helix</keyword>
<gene>
    <name evidence="2" type="ORF">SAMN05421825_2300</name>
</gene>
<keyword evidence="1" id="KW-0472">Membrane</keyword>
<evidence type="ECO:0000313" key="3">
    <source>
        <dbReference type="Proteomes" id="UP000199203"/>
    </source>
</evidence>
<dbReference type="Proteomes" id="UP000199203">
    <property type="component" value="Unassembled WGS sequence"/>
</dbReference>
<keyword evidence="3" id="KW-1185">Reference proteome</keyword>
<protein>
    <submittedName>
        <fullName evidence="2">Uncharacterized protein</fullName>
    </submittedName>
</protein>
<name>A0A1G7PHW2_9FLAO</name>
<evidence type="ECO:0000256" key="1">
    <source>
        <dbReference type="SAM" id="Phobius"/>
    </source>
</evidence>
<sequence>MTQILYKQKSSIQKGETVRGMNFVSPLVEYKFYNQNSEQIYKKYFPDADNLQQANSNLILDAIDETKNGYDFKRYDFFSDKNRDSKINPNEELIFKLLLFVSTDGNKVKECYEVVKPADDEIIFFLETDSDSLSEQKLFGRVSEKIRKTYVNTSTGKLYSSFFDGNIIDTVQKYLSKANKPIIEELFINGYITDKSIAAGFFSGLRYLLIALSAPSKALGWVVNKLGEEFDSLKIPDEFWDTENENYSFNKENIIENLSISTDKLAILKNLFTDKKGFNLADITLKMLDDIILNQLAVIESFVGKYNSYVKTEIEDIFKILELPEMEMATDSIAQPIALICGVWNGLVDFVSSIFKFIGMLLEAPFDISKDFQQILEMIDNFWDGLRDGSVWKNLKNAVDAGMKDMVEYLKGKDANDINWVRIYYISGFTISFIGTFFIPVAHVAKIGELGKVGEILVKINEEVGKTISQTAKFVKVQTAEAYHTVSKAFIELFELIKVGGQKLKNFVNDIWKKIADWFLKNRKTANAVDWMSSKLFKFGDDDRTFRNFLKLRQRATDEFYNVLCHGEPDRIIINGRKLKAEEFAKMLLEQGYEKGKPIRLISCHTGVKQNGFASKLAKLLETKVIAPTDRISLNDLGEFIIDKKGKFVEFNK</sequence>
<organism evidence="2 3">
    <name type="scientific">Epilithonimonas hungarica</name>
    <dbReference type="NCBI Taxonomy" id="454006"/>
    <lineage>
        <taxon>Bacteria</taxon>
        <taxon>Pseudomonadati</taxon>
        <taxon>Bacteroidota</taxon>
        <taxon>Flavobacteriia</taxon>
        <taxon>Flavobacteriales</taxon>
        <taxon>Weeksellaceae</taxon>
        <taxon>Chryseobacterium group</taxon>
        <taxon>Epilithonimonas</taxon>
    </lineage>
</organism>
<dbReference type="EMBL" id="FNBH01000002">
    <property type="protein sequence ID" value="SDF85808.1"/>
    <property type="molecule type" value="Genomic_DNA"/>
</dbReference>
<dbReference type="OrthoDB" id="1218225at2"/>
<dbReference type="AlphaFoldDB" id="A0A1G7PHW2"/>
<keyword evidence="1" id="KW-0812">Transmembrane</keyword>
<dbReference type="STRING" id="454006.SAMN05421825_2300"/>
<feature type="transmembrane region" description="Helical" evidence="1">
    <location>
        <begin position="423"/>
        <end position="442"/>
    </location>
</feature>
<reference evidence="3" key="1">
    <citation type="submission" date="2016-10" db="EMBL/GenBank/DDBJ databases">
        <authorList>
            <person name="Varghese N."/>
            <person name="Submissions S."/>
        </authorList>
    </citation>
    <scope>NUCLEOTIDE SEQUENCE [LARGE SCALE GENOMIC DNA]</scope>
    <source>
        <strain evidence="3">DSM 19684</strain>
    </source>
</reference>
<accession>A0A1G7PHW2</accession>
<dbReference type="RefSeq" id="WP_089873557.1">
    <property type="nucleotide sequence ID" value="NZ_FNBH01000002.1"/>
</dbReference>